<dbReference type="Pfam" id="PF14383">
    <property type="entry name" value="VARLMGL"/>
    <property type="match status" value="1"/>
</dbReference>
<evidence type="ECO:0000313" key="4">
    <source>
        <dbReference type="EMBL" id="KAJ0217968.1"/>
    </source>
</evidence>
<proteinExistence type="predicted"/>
<evidence type="ECO:0008006" key="6">
    <source>
        <dbReference type="Google" id="ProtNLM"/>
    </source>
</evidence>
<feature type="region of interest" description="Disordered" evidence="1">
    <location>
        <begin position="170"/>
        <end position="196"/>
    </location>
</feature>
<evidence type="ECO:0000259" key="2">
    <source>
        <dbReference type="Pfam" id="PF14309"/>
    </source>
</evidence>
<organism evidence="4 5">
    <name type="scientific">Lactuca sativa</name>
    <name type="common">Garden lettuce</name>
    <dbReference type="NCBI Taxonomy" id="4236"/>
    <lineage>
        <taxon>Eukaryota</taxon>
        <taxon>Viridiplantae</taxon>
        <taxon>Streptophyta</taxon>
        <taxon>Embryophyta</taxon>
        <taxon>Tracheophyta</taxon>
        <taxon>Spermatophyta</taxon>
        <taxon>Magnoliopsida</taxon>
        <taxon>eudicotyledons</taxon>
        <taxon>Gunneridae</taxon>
        <taxon>Pentapetalae</taxon>
        <taxon>asterids</taxon>
        <taxon>campanulids</taxon>
        <taxon>Asterales</taxon>
        <taxon>Asteraceae</taxon>
        <taxon>Cichorioideae</taxon>
        <taxon>Cichorieae</taxon>
        <taxon>Lactucinae</taxon>
        <taxon>Lactuca</taxon>
    </lineage>
</organism>
<dbReference type="PANTHER" id="PTHR21726:SF61">
    <property type="entry name" value="DNAA INITIATOR-ASSOCIATING PROTEIN"/>
    <property type="match status" value="1"/>
</dbReference>
<evidence type="ECO:0000256" key="1">
    <source>
        <dbReference type="SAM" id="MobiDB-lite"/>
    </source>
</evidence>
<dbReference type="OrthoDB" id="1928505at2759"/>
<accession>A0A9R1W6C9</accession>
<feature type="region of interest" description="Disordered" evidence="1">
    <location>
        <begin position="129"/>
        <end position="151"/>
    </location>
</feature>
<dbReference type="AlphaFoldDB" id="A0A9R1W6C9"/>
<name>A0A9R1W6C9_LACSA</name>
<feature type="domain" description="DUF4378" evidence="2">
    <location>
        <begin position="550"/>
        <end position="663"/>
    </location>
</feature>
<feature type="domain" description="DUF3741" evidence="3">
    <location>
        <begin position="91"/>
        <end position="113"/>
    </location>
</feature>
<evidence type="ECO:0000259" key="3">
    <source>
        <dbReference type="Pfam" id="PF14383"/>
    </source>
</evidence>
<feature type="compositionally biased region" description="Basic and acidic residues" evidence="1">
    <location>
        <begin position="129"/>
        <end position="142"/>
    </location>
</feature>
<dbReference type="PANTHER" id="PTHR21726">
    <property type="entry name" value="PHOSPHATIDYLINOSITOL N-ACETYLGLUCOSAMINYLTRANSFERASE SUBUNIT P DOWN SYNDROME CRITICAL REGION PROTEIN 5 -RELATED"/>
    <property type="match status" value="1"/>
</dbReference>
<sequence length="671" mass="75901">MSDSASVTASSLAITENKPRRTGGCVGIFFQLFDWNRRFAKKKLFSKRLLPPDRAKEASKKFGGDEKLPKLRLIADENSGGFPNMNKNGVSNNGVQTPSLVARLMGLESMPSSVNRDKLHNHKAICNKEESENETTRQDFRPQKLQKTMADRRSVTRFGAEALQLKNVLSRSKKHHHHHPKLASPVKTTTHHSRKNTSRLIGAASRILETRNKSKFAITYPHSVRTERMKLKSENLEASCKNCGNLLHITESTSTQTSLFDSQNPFQNSNSRFNQEQEFVASSNRRLNCFPSATDAVSDNTKDFVALNRSLSGQTRSRAPGKVEDTKRNNFVSRGQKRHLTHIRKQGEGYSNVMGCPPNNKPRMVVSASCNGKQMRHEHQGQNGNGMMFKFSSPMKNTCEKVEKRRNQNQNVSYCKSKTTSSRKRLTSNQIDKFPLLTGDSLGALLEAKLNELTSQTSTKRTPAHIFQELLCALNKENPLPQNDVFCLQTNSERSGYKNSNHFSPGSVLEASFSNDSCCSSSLEDSSGRMQHTDSTSYSYDESHFRKFQNSELVDTLAEIMWTKFGNFFGYENAKTRYQVKRFVFDCLIEYLDSNCGVMGSKVLIDEVMEEVMRWMDFIGLNADEVAERDMSYSLVKLMDFEIECREIGGRIEGDLVNMLVDEIVYDFATI</sequence>
<dbReference type="Gramene" id="rna-gnl|WGS:NBSK|LSAT_3X80440_mrna">
    <property type="protein sequence ID" value="cds-PLY87328.1"/>
    <property type="gene ID" value="gene-LSAT_3X80440"/>
</dbReference>
<keyword evidence="5" id="KW-1185">Reference proteome</keyword>
<dbReference type="EMBL" id="NBSK02000003">
    <property type="protein sequence ID" value="KAJ0217968.1"/>
    <property type="molecule type" value="Genomic_DNA"/>
</dbReference>
<feature type="compositionally biased region" description="Basic residues" evidence="1">
    <location>
        <begin position="171"/>
        <end position="181"/>
    </location>
</feature>
<reference evidence="4 5" key="1">
    <citation type="journal article" date="2017" name="Nat. Commun.">
        <title>Genome assembly with in vitro proximity ligation data and whole-genome triplication in lettuce.</title>
        <authorList>
            <person name="Reyes-Chin-Wo S."/>
            <person name="Wang Z."/>
            <person name="Yang X."/>
            <person name="Kozik A."/>
            <person name="Arikit S."/>
            <person name="Song C."/>
            <person name="Xia L."/>
            <person name="Froenicke L."/>
            <person name="Lavelle D.O."/>
            <person name="Truco M.J."/>
            <person name="Xia R."/>
            <person name="Zhu S."/>
            <person name="Xu C."/>
            <person name="Xu H."/>
            <person name="Xu X."/>
            <person name="Cox K."/>
            <person name="Korf I."/>
            <person name="Meyers B.C."/>
            <person name="Michelmore R.W."/>
        </authorList>
    </citation>
    <scope>NUCLEOTIDE SEQUENCE [LARGE SCALE GENOMIC DNA]</scope>
    <source>
        <strain evidence="5">cv. Salinas</strain>
        <tissue evidence="4">Seedlings</tissue>
    </source>
</reference>
<evidence type="ECO:0000313" key="5">
    <source>
        <dbReference type="Proteomes" id="UP000235145"/>
    </source>
</evidence>
<dbReference type="InterPro" id="IPR032795">
    <property type="entry name" value="DUF3741-assoc"/>
</dbReference>
<dbReference type="Proteomes" id="UP000235145">
    <property type="component" value="Unassembled WGS sequence"/>
</dbReference>
<dbReference type="Pfam" id="PF14309">
    <property type="entry name" value="DUF4378"/>
    <property type="match status" value="1"/>
</dbReference>
<comment type="caution">
    <text evidence="4">The sequence shown here is derived from an EMBL/GenBank/DDBJ whole genome shotgun (WGS) entry which is preliminary data.</text>
</comment>
<gene>
    <name evidence="4" type="ORF">LSAT_V11C300132360</name>
</gene>
<dbReference type="InterPro" id="IPR025486">
    <property type="entry name" value="DUF4378"/>
</dbReference>
<protein>
    <recommendedName>
        <fullName evidence="6">DUF4378 domain-containing protein</fullName>
    </recommendedName>
</protein>